<keyword evidence="1" id="KW-0808">Transferase</keyword>
<protein>
    <submittedName>
        <fullName evidence="1">Putative rRNA methylase</fullName>
        <ecNumber evidence="1">2.1.1.-</ecNumber>
    </submittedName>
</protein>
<reference evidence="1 2" key="1">
    <citation type="submission" date="2009-08" db="EMBL/GenBank/DDBJ databases">
        <authorList>
            <person name="Muzny D."/>
            <person name="Qin X."/>
            <person name="Deng J."/>
            <person name="Jiang H."/>
            <person name="Liu Y."/>
            <person name="Qu J."/>
            <person name="Song X.-Z."/>
            <person name="Zhang L."/>
            <person name="Thornton R."/>
            <person name="Coyle M."/>
            <person name="Francisco L."/>
            <person name="Jackson L."/>
            <person name="Javaid M."/>
            <person name="Korchina V."/>
            <person name="Kovar C."/>
            <person name="Mata R."/>
            <person name="Mathew T."/>
            <person name="Ngo R."/>
            <person name="Nguyen L."/>
            <person name="Nguyen N."/>
            <person name="Okwuonu G."/>
            <person name="Ongeri F."/>
            <person name="Pham C."/>
            <person name="Simmons D."/>
            <person name="Wilczek-Boney K."/>
            <person name="Hale W."/>
            <person name="Jakkamsetti A."/>
            <person name="Pham P."/>
            <person name="Ruth R."/>
            <person name="San Lucas F."/>
            <person name="Warren J."/>
            <person name="Zhang J."/>
            <person name="Zhao Z."/>
            <person name="Zhou C."/>
            <person name="Zhu D."/>
            <person name="Lee S."/>
            <person name="Bess C."/>
            <person name="Blankenburg K."/>
            <person name="Forbes L."/>
            <person name="Fu Q."/>
            <person name="Gubbala S."/>
            <person name="Hirani K."/>
            <person name="Jayaseelan J.C."/>
            <person name="Lara F."/>
            <person name="Munidasa M."/>
            <person name="Palculict T."/>
            <person name="Patil S."/>
            <person name="Pu L.-L."/>
            <person name="Saada N."/>
            <person name="Tang L."/>
            <person name="Weissenberger G."/>
            <person name="Zhu Y."/>
            <person name="Hemphill L."/>
            <person name="Shang Y."/>
            <person name="Youmans B."/>
            <person name="Ayvaz T."/>
            <person name="Ross M."/>
            <person name="Santibanez J."/>
            <person name="Aqrawi P."/>
            <person name="Gross S."/>
            <person name="Joshi V."/>
            <person name="Fowler G."/>
            <person name="Nazareth L."/>
            <person name="Reid J."/>
            <person name="Worley K."/>
            <person name="Petrosino J."/>
            <person name="Highlander S."/>
            <person name="Gibbs R."/>
        </authorList>
    </citation>
    <scope>NUCLEOTIDE SEQUENCE [LARGE SCALE GENOMIC DNA]</scope>
    <source>
        <strain evidence="1 2">ATCC 49175</strain>
    </source>
</reference>
<dbReference type="AlphaFoldDB" id="C8NF14"/>
<dbReference type="STRING" id="638301.HMPREF0444_0509"/>
<dbReference type="EMBL" id="ACKZ01000012">
    <property type="protein sequence ID" value="EEW37723.1"/>
    <property type="molecule type" value="Genomic_DNA"/>
</dbReference>
<dbReference type="PANTHER" id="PTHR35276">
    <property type="entry name" value="S-ADENOSYL-L-METHIONINE-DEPENDENT METHYLTRANSFERASES SUPERFAMILY PROTEIN"/>
    <property type="match status" value="1"/>
</dbReference>
<dbReference type="EC" id="2.1.1.-" evidence="1"/>
<sequence>MFILKNAQQFSHEMILSANLENGLFIDATAGNGHDTLFLAQHIDSTSKILSFDIQETAILQTRQLLQKHDLAPKVTCILDSHANISNYLEQDERVRLAIFNLGYLPGSDKKIITIPSSTLEAIQILLERLEKYGKIIIVSYYGHDGGIEEKDAVEELISALSQKEWSVLKYQFINQINCPPICYVIEKK</sequence>
<dbReference type="GO" id="GO:0008168">
    <property type="term" value="F:methyltransferase activity"/>
    <property type="evidence" value="ECO:0007669"/>
    <property type="project" value="UniProtKB-KW"/>
</dbReference>
<keyword evidence="2" id="KW-1185">Reference proteome</keyword>
<proteinExistence type="predicted"/>
<dbReference type="RefSeq" id="WP_005605666.1">
    <property type="nucleotide sequence ID" value="NZ_GG694015.1"/>
</dbReference>
<dbReference type="GeneID" id="78413158"/>
<dbReference type="Pfam" id="PF06962">
    <property type="entry name" value="rRNA_methylase"/>
    <property type="match status" value="1"/>
</dbReference>
<dbReference type="InterPro" id="IPR010719">
    <property type="entry name" value="MnmM_MeTrfase"/>
</dbReference>
<keyword evidence="1" id="KW-0489">Methyltransferase</keyword>
<evidence type="ECO:0000313" key="1">
    <source>
        <dbReference type="EMBL" id="EEW37723.1"/>
    </source>
</evidence>
<dbReference type="HOGENOM" id="CLU_079190_1_0_9"/>
<dbReference type="InterPro" id="IPR029063">
    <property type="entry name" value="SAM-dependent_MTases_sf"/>
</dbReference>
<dbReference type="SUPFAM" id="SSF53335">
    <property type="entry name" value="S-adenosyl-L-methionine-dependent methyltransferases"/>
    <property type="match status" value="1"/>
</dbReference>
<gene>
    <name evidence="1" type="ORF">HMPREF0444_0509</name>
</gene>
<comment type="caution">
    <text evidence="1">The sequence shown here is derived from an EMBL/GenBank/DDBJ whole genome shotgun (WGS) entry which is preliminary data.</text>
</comment>
<dbReference type="eggNOG" id="COG2890">
    <property type="taxonomic scope" value="Bacteria"/>
</dbReference>
<organism evidence="1 2">
    <name type="scientific">Granulicatella adiacens ATCC 49175</name>
    <dbReference type="NCBI Taxonomy" id="638301"/>
    <lineage>
        <taxon>Bacteria</taxon>
        <taxon>Bacillati</taxon>
        <taxon>Bacillota</taxon>
        <taxon>Bacilli</taxon>
        <taxon>Lactobacillales</taxon>
        <taxon>Carnobacteriaceae</taxon>
        <taxon>Granulicatella</taxon>
    </lineage>
</organism>
<dbReference type="Gene3D" id="3.40.50.150">
    <property type="entry name" value="Vaccinia Virus protein VP39"/>
    <property type="match status" value="1"/>
</dbReference>
<dbReference type="Proteomes" id="UP000005926">
    <property type="component" value="Unassembled WGS sequence"/>
</dbReference>
<evidence type="ECO:0000313" key="2">
    <source>
        <dbReference type="Proteomes" id="UP000005926"/>
    </source>
</evidence>
<dbReference type="GO" id="GO:0032259">
    <property type="term" value="P:methylation"/>
    <property type="evidence" value="ECO:0007669"/>
    <property type="project" value="UniProtKB-KW"/>
</dbReference>
<accession>C8NF14</accession>
<dbReference type="PANTHER" id="PTHR35276:SF1">
    <property type="entry name" value="TRNA (MNM(5)S(2)U34)-METHYLTRANSFERASE, CHLOROPLASTIC"/>
    <property type="match status" value="1"/>
</dbReference>
<name>C8NF14_9LACT</name>